<organism evidence="6 7">
    <name type="scientific">Pinctada imbricata</name>
    <name type="common">Atlantic pearl-oyster</name>
    <name type="synonym">Pinctada martensii</name>
    <dbReference type="NCBI Taxonomy" id="66713"/>
    <lineage>
        <taxon>Eukaryota</taxon>
        <taxon>Metazoa</taxon>
        <taxon>Spiralia</taxon>
        <taxon>Lophotrochozoa</taxon>
        <taxon>Mollusca</taxon>
        <taxon>Bivalvia</taxon>
        <taxon>Autobranchia</taxon>
        <taxon>Pteriomorphia</taxon>
        <taxon>Pterioida</taxon>
        <taxon>Pterioidea</taxon>
        <taxon>Pteriidae</taxon>
        <taxon>Pinctada</taxon>
    </lineage>
</organism>
<evidence type="ECO:0000256" key="2">
    <source>
        <dbReference type="ARBA" id="ARBA00023008"/>
    </source>
</evidence>
<accession>A0AA88YE74</accession>
<dbReference type="PANTHER" id="PTHR11474:SF126">
    <property type="entry name" value="TYROSINASE-LIKE PROTEIN TYR-1-RELATED"/>
    <property type="match status" value="1"/>
</dbReference>
<evidence type="ECO:0000259" key="5">
    <source>
        <dbReference type="PROSITE" id="PS00498"/>
    </source>
</evidence>
<dbReference type="PROSITE" id="PS00497">
    <property type="entry name" value="TYROSINASE_1"/>
    <property type="match status" value="1"/>
</dbReference>
<evidence type="ECO:0000259" key="4">
    <source>
        <dbReference type="PROSITE" id="PS00497"/>
    </source>
</evidence>
<comment type="caution">
    <text evidence="6">The sequence shown here is derived from an EMBL/GenBank/DDBJ whole genome shotgun (WGS) entry which is preliminary data.</text>
</comment>
<evidence type="ECO:0000256" key="1">
    <source>
        <dbReference type="ARBA" id="ARBA00022723"/>
    </source>
</evidence>
<dbReference type="AlphaFoldDB" id="A0AA88YE74"/>
<feature type="chain" id="PRO_5041688164" description="Tyrosinase copper-binding domain-containing protein" evidence="3">
    <location>
        <begin position="32"/>
        <end position="477"/>
    </location>
</feature>
<evidence type="ECO:0000313" key="6">
    <source>
        <dbReference type="EMBL" id="KAK3099780.1"/>
    </source>
</evidence>
<keyword evidence="1" id="KW-0479">Metal-binding</keyword>
<dbReference type="GO" id="GO:0046872">
    <property type="term" value="F:metal ion binding"/>
    <property type="evidence" value="ECO:0007669"/>
    <property type="project" value="UniProtKB-KW"/>
</dbReference>
<dbReference type="PRINTS" id="PR00092">
    <property type="entry name" value="TYROSINASE"/>
</dbReference>
<dbReference type="InterPro" id="IPR002227">
    <property type="entry name" value="Tyrosinase_Cu-bd"/>
</dbReference>
<dbReference type="GO" id="GO:0016491">
    <property type="term" value="F:oxidoreductase activity"/>
    <property type="evidence" value="ECO:0007669"/>
    <property type="project" value="InterPro"/>
</dbReference>
<dbReference type="Gene3D" id="1.10.1280.10">
    <property type="entry name" value="Di-copper center containing domain from catechol oxidase"/>
    <property type="match status" value="1"/>
</dbReference>
<feature type="signal peptide" evidence="3">
    <location>
        <begin position="1"/>
        <end position="31"/>
    </location>
</feature>
<proteinExistence type="predicted"/>
<gene>
    <name evidence="6" type="ORF">FSP39_009536</name>
</gene>
<feature type="domain" description="Tyrosinase copper-binding" evidence="4">
    <location>
        <begin position="164"/>
        <end position="181"/>
    </location>
</feature>
<keyword evidence="3" id="KW-0732">Signal</keyword>
<dbReference type="InterPro" id="IPR050316">
    <property type="entry name" value="Tyrosinase/Hemocyanin"/>
</dbReference>
<dbReference type="Proteomes" id="UP001186944">
    <property type="component" value="Unassembled WGS sequence"/>
</dbReference>
<evidence type="ECO:0000313" key="7">
    <source>
        <dbReference type="Proteomes" id="UP001186944"/>
    </source>
</evidence>
<dbReference type="InterPro" id="IPR008922">
    <property type="entry name" value="Di-copper_centre_dom_sf"/>
</dbReference>
<keyword evidence="7" id="KW-1185">Reference proteome</keyword>
<evidence type="ECO:0000256" key="3">
    <source>
        <dbReference type="SAM" id="SignalP"/>
    </source>
</evidence>
<dbReference type="EMBL" id="VSWD01000006">
    <property type="protein sequence ID" value="KAK3099780.1"/>
    <property type="molecule type" value="Genomic_DNA"/>
</dbReference>
<protein>
    <recommendedName>
        <fullName evidence="4 5">Tyrosinase copper-binding domain-containing protein</fullName>
    </recommendedName>
</protein>
<dbReference type="PROSITE" id="PS00498">
    <property type="entry name" value="TYROSINASE_2"/>
    <property type="match status" value="1"/>
</dbReference>
<feature type="domain" description="Tyrosinase copper-binding" evidence="5">
    <location>
        <begin position="324"/>
        <end position="335"/>
    </location>
</feature>
<sequence>MIQSLNIDKTLVLLCTAYLTLSLTFLHTTEAQASEEDFDKNVETLYGCLCACAGYPVTPCNQSAECNQAFKLSAERMERFLNLNATEIAYLWGLEIEAQKAKRLRRWWYYTPPVIRQECRELTEQKRSDLFYAINYLKKNTSNPNVYLLLAKLHRGLYVDRHAHGGSNFLGWHRAYLYYYEMALRRVRSSVALCYWDSTIDYRLGRNEWVFTNAFSDLLFGNADGEVINGAFTNWTLPSPNEGFLLQRNMRLGVSQPMDPAAVSLIIHSLQLLNHSSITKGGSGHLTITNSQGRTRPVILEAEHDNVHVWVGAIMSYIDLAPLDPVFFFHHCYVDYVWERFRQKMKVQGKDPTTDYPSLGTESHAKDYPMIAFNWYRNIDGYSDFFTDYIYKYDEPPTCTGYFATCQNSPFMECNSENECVAKKRSQLVPPIPPSISRTFGFSDTVLVSLGTEGEDAAVSPSLTVTGRSFSANSNSD</sequence>
<reference evidence="6" key="1">
    <citation type="submission" date="2019-08" db="EMBL/GenBank/DDBJ databases">
        <title>The improved chromosome-level genome for the pearl oyster Pinctada fucata martensii using PacBio sequencing and Hi-C.</title>
        <authorList>
            <person name="Zheng Z."/>
        </authorList>
    </citation>
    <scope>NUCLEOTIDE SEQUENCE</scope>
    <source>
        <strain evidence="6">ZZ-2019</strain>
        <tissue evidence="6">Adductor muscle</tissue>
    </source>
</reference>
<dbReference type="PANTHER" id="PTHR11474">
    <property type="entry name" value="TYROSINASE FAMILY MEMBER"/>
    <property type="match status" value="1"/>
</dbReference>
<dbReference type="SUPFAM" id="SSF48056">
    <property type="entry name" value="Di-copper centre-containing domain"/>
    <property type="match status" value="1"/>
</dbReference>
<dbReference type="Pfam" id="PF00264">
    <property type="entry name" value="Tyrosinase"/>
    <property type="match status" value="1"/>
</dbReference>
<name>A0AA88YE74_PINIB</name>
<keyword evidence="2" id="KW-0186">Copper</keyword>